<dbReference type="CDD" id="cd00082">
    <property type="entry name" value="HisKA"/>
    <property type="match status" value="1"/>
</dbReference>
<accession>A0A2T9J7K5</accession>
<dbReference type="EC" id="2.7.13.3" evidence="2"/>
<evidence type="ECO:0000259" key="6">
    <source>
        <dbReference type="PROSITE" id="PS50109"/>
    </source>
</evidence>
<evidence type="ECO:0000256" key="4">
    <source>
        <dbReference type="SAM" id="MobiDB-lite"/>
    </source>
</evidence>
<dbReference type="GO" id="GO:0000155">
    <property type="term" value="F:phosphorelay sensor kinase activity"/>
    <property type="evidence" value="ECO:0007669"/>
    <property type="project" value="InterPro"/>
</dbReference>
<dbReference type="InterPro" id="IPR036890">
    <property type="entry name" value="HATPase_C_sf"/>
</dbReference>
<feature type="transmembrane region" description="Helical" evidence="5">
    <location>
        <begin position="256"/>
        <end position="277"/>
    </location>
</feature>
<keyword evidence="7" id="KW-0808">Transferase</keyword>
<dbReference type="SUPFAM" id="SSF55874">
    <property type="entry name" value="ATPase domain of HSP90 chaperone/DNA topoisomerase II/histidine kinase"/>
    <property type="match status" value="1"/>
</dbReference>
<dbReference type="PROSITE" id="PS50109">
    <property type="entry name" value="HIS_KIN"/>
    <property type="match status" value="1"/>
</dbReference>
<keyword evidence="8" id="KW-1185">Reference proteome</keyword>
<dbReference type="Gene3D" id="1.10.287.130">
    <property type="match status" value="1"/>
</dbReference>
<dbReference type="CDD" id="cd18774">
    <property type="entry name" value="PDC2_HK_sensor"/>
    <property type="match status" value="1"/>
</dbReference>
<proteinExistence type="predicted"/>
<dbReference type="PRINTS" id="PR00344">
    <property type="entry name" value="BCTRLSENSOR"/>
</dbReference>
<evidence type="ECO:0000256" key="5">
    <source>
        <dbReference type="SAM" id="Phobius"/>
    </source>
</evidence>
<dbReference type="Gene3D" id="3.30.565.10">
    <property type="entry name" value="Histidine kinase-like ATPase, C-terminal domain"/>
    <property type="match status" value="1"/>
</dbReference>
<dbReference type="InterPro" id="IPR003661">
    <property type="entry name" value="HisK_dim/P_dom"/>
</dbReference>
<dbReference type="InterPro" id="IPR036097">
    <property type="entry name" value="HisK_dim/P_sf"/>
</dbReference>
<gene>
    <name evidence="7" type="ORF">DDF65_16450</name>
</gene>
<dbReference type="PANTHER" id="PTHR43065:SF42">
    <property type="entry name" value="TWO-COMPONENT SENSOR PPRA"/>
    <property type="match status" value="1"/>
</dbReference>
<name>A0A2T9J7K5_9CAUL</name>
<dbReference type="EMBL" id="QDKP01000049">
    <property type="protein sequence ID" value="PVM77515.1"/>
    <property type="molecule type" value="Genomic_DNA"/>
</dbReference>
<evidence type="ECO:0000256" key="1">
    <source>
        <dbReference type="ARBA" id="ARBA00000085"/>
    </source>
</evidence>
<reference evidence="7 8" key="1">
    <citation type="submission" date="2018-04" db="EMBL/GenBank/DDBJ databases">
        <title>The genome sequence of Caulobacter sp. 736.</title>
        <authorList>
            <person name="Gao J."/>
            <person name="Sun J."/>
        </authorList>
    </citation>
    <scope>NUCLEOTIDE SEQUENCE [LARGE SCALE GENOMIC DNA]</scope>
    <source>
        <strain evidence="7 8">736</strain>
    </source>
</reference>
<protein>
    <recommendedName>
        <fullName evidence="2">histidine kinase</fullName>
        <ecNumber evidence="2">2.7.13.3</ecNumber>
    </recommendedName>
</protein>
<keyword evidence="3" id="KW-0597">Phosphoprotein</keyword>
<evidence type="ECO:0000256" key="2">
    <source>
        <dbReference type="ARBA" id="ARBA00012438"/>
    </source>
</evidence>
<dbReference type="Pfam" id="PF02518">
    <property type="entry name" value="HATPase_c"/>
    <property type="match status" value="1"/>
</dbReference>
<sequence length="561" mass="59461">MLPTLLAAALVSTLFARQERHAISRRADDLAQFSSVLVSRELRADRRAAQMIAGSPALEASIDEPRFRTLGLRFLTGEPLWRTVSVSDQAGVRLIDIPRPISGKPGGRVVELASHARTVRTGQAQVGSIIRGPAGRPAFAVRAPVLRDGRVLYVVSIVVDPGELGRLLALAKAPKDWSITLIDDAGRIVARSDRPQSAGQSASEPLLSAARASLRTAKPVERDTLMVMAQPVADTAWIVVTALPASLYARPMTQGVSILVLVGLSTLLVALLLARLARRELAAQRAQLTRDLSAQRLEALGQMTGGVAHDFNNLLTPIIAGLDILARRLGGEPRNAKLALAALESAERAKGLIQRLLSFARRQDLAARNIDVGQLLTDLTPLLEQSVGGAVRVSVQLHDQPLYVHIDPTQLELALLNLAINARDAMPDGGELRVCGDMALGRSEDGLKSGRYARVSLSDTGVGMNEETPGRATEPFFTTKPIGKGTGLGLSMVHGLAAQSGGALTVHSAVGQGTTGSPMAKAGRRPRTRTGPQRRARDRPGDQGAAGRRRSDGAGGHGRLA</sequence>
<keyword evidence="5" id="KW-1133">Transmembrane helix</keyword>
<dbReference type="Proteomes" id="UP000244913">
    <property type="component" value="Unassembled WGS sequence"/>
</dbReference>
<keyword evidence="5" id="KW-0812">Transmembrane</keyword>
<feature type="region of interest" description="Disordered" evidence="4">
    <location>
        <begin position="508"/>
        <end position="561"/>
    </location>
</feature>
<dbReference type="AlphaFoldDB" id="A0A2T9J7K5"/>
<evidence type="ECO:0000256" key="3">
    <source>
        <dbReference type="ARBA" id="ARBA00022553"/>
    </source>
</evidence>
<dbReference type="Pfam" id="PF00512">
    <property type="entry name" value="HisKA"/>
    <property type="match status" value="1"/>
</dbReference>
<dbReference type="InterPro" id="IPR003594">
    <property type="entry name" value="HATPase_dom"/>
</dbReference>
<feature type="domain" description="Histidine kinase" evidence="6">
    <location>
        <begin position="306"/>
        <end position="515"/>
    </location>
</feature>
<dbReference type="SMART" id="SM00387">
    <property type="entry name" value="HATPase_c"/>
    <property type="match status" value="1"/>
</dbReference>
<keyword evidence="5" id="KW-0472">Membrane</keyword>
<comment type="caution">
    <text evidence="7">The sequence shown here is derived from an EMBL/GenBank/DDBJ whole genome shotgun (WGS) entry which is preliminary data.</text>
</comment>
<dbReference type="InterPro" id="IPR004358">
    <property type="entry name" value="Sig_transdc_His_kin-like_C"/>
</dbReference>
<dbReference type="InterPro" id="IPR005467">
    <property type="entry name" value="His_kinase_dom"/>
</dbReference>
<organism evidence="7 8">
    <name type="scientific">Caulobacter radicis</name>
    <dbReference type="NCBI Taxonomy" id="2172650"/>
    <lineage>
        <taxon>Bacteria</taxon>
        <taxon>Pseudomonadati</taxon>
        <taxon>Pseudomonadota</taxon>
        <taxon>Alphaproteobacteria</taxon>
        <taxon>Caulobacterales</taxon>
        <taxon>Caulobacteraceae</taxon>
        <taxon>Caulobacter</taxon>
    </lineage>
</organism>
<keyword evidence="7" id="KW-0418">Kinase</keyword>
<evidence type="ECO:0000313" key="7">
    <source>
        <dbReference type="EMBL" id="PVM77515.1"/>
    </source>
</evidence>
<evidence type="ECO:0000313" key="8">
    <source>
        <dbReference type="Proteomes" id="UP000244913"/>
    </source>
</evidence>
<dbReference type="SMART" id="SM00388">
    <property type="entry name" value="HisKA"/>
    <property type="match status" value="1"/>
</dbReference>
<dbReference type="SUPFAM" id="SSF47384">
    <property type="entry name" value="Homodimeric domain of signal transducing histidine kinase"/>
    <property type="match status" value="1"/>
</dbReference>
<dbReference type="PANTHER" id="PTHR43065">
    <property type="entry name" value="SENSOR HISTIDINE KINASE"/>
    <property type="match status" value="1"/>
</dbReference>
<comment type="catalytic activity">
    <reaction evidence="1">
        <text>ATP + protein L-histidine = ADP + protein N-phospho-L-histidine.</text>
        <dbReference type="EC" id="2.7.13.3"/>
    </reaction>
</comment>
<feature type="compositionally biased region" description="Basic residues" evidence="4">
    <location>
        <begin position="522"/>
        <end position="537"/>
    </location>
</feature>